<protein>
    <submittedName>
        <fullName evidence="2">Uncharacterized protein</fullName>
    </submittedName>
</protein>
<sequence length="264" mass="29268">MRAENINYETTEDEDLGRGVCSNVVKSSLSGDWSGSEDSLPIPPISITAESEGADDGPEVFPIESTSIAFDDRCMACPLTKPNDIINLDTVSVLETGSSVDLKKLIKISNEILLYVRSIDDRLRKIEKNPVIVPNKEKESVIESFLPITSIVEMQNFEQFIEDKINLQHFNSVGDRESLQSSPATTPEPGRIKKKRVHSSTSGADAAIIDVLKTINAPPPTQSDNINPICRRISDVLNVMPQRERTMLEITLMQTVYDAAKDYM</sequence>
<evidence type="ECO:0000313" key="2">
    <source>
        <dbReference type="EMBL" id="KAK4872604.1"/>
    </source>
</evidence>
<keyword evidence="3" id="KW-1185">Reference proteome</keyword>
<organism evidence="2 3">
    <name type="scientific">Aquatica leii</name>
    <dbReference type="NCBI Taxonomy" id="1421715"/>
    <lineage>
        <taxon>Eukaryota</taxon>
        <taxon>Metazoa</taxon>
        <taxon>Ecdysozoa</taxon>
        <taxon>Arthropoda</taxon>
        <taxon>Hexapoda</taxon>
        <taxon>Insecta</taxon>
        <taxon>Pterygota</taxon>
        <taxon>Neoptera</taxon>
        <taxon>Endopterygota</taxon>
        <taxon>Coleoptera</taxon>
        <taxon>Polyphaga</taxon>
        <taxon>Elateriformia</taxon>
        <taxon>Elateroidea</taxon>
        <taxon>Lampyridae</taxon>
        <taxon>Luciolinae</taxon>
        <taxon>Aquatica</taxon>
    </lineage>
</organism>
<dbReference type="EMBL" id="JARPUR010000007">
    <property type="protein sequence ID" value="KAK4872604.1"/>
    <property type="molecule type" value="Genomic_DNA"/>
</dbReference>
<dbReference type="AlphaFoldDB" id="A0AAN7NY96"/>
<feature type="region of interest" description="Disordered" evidence="1">
    <location>
        <begin position="176"/>
        <end position="201"/>
    </location>
</feature>
<reference evidence="3" key="1">
    <citation type="submission" date="2023-01" db="EMBL/GenBank/DDBJ databases">
        <title>Key to firefly adult light organ development and bioluminescence: homeobox transcription factors regulate luciferase expression and transportation to peroxisome.</title>
        <authorList>
            <person name="Fu X."/>
        </authorList>
    </citation>
    <scope>NUCLEOTIDE SEQUENCE [LARGE SCALE GENOMIC DNA]</scope>
</reference>
<proteinExistence type="predicted"/>
<dbReference type="Proteomes" id="UP001353858">
    <property type="component" value="Unassembled WGS sequence"/>
</dbReference>
<name>A0AAN7NY96_9COLE</name>
<gene>
    <name evidence="2" type="ORF">RN001_014633</name>
</gene>
<accession>A0AAN7NY96</accession>
<evidence type="ECO:0000313" key="3">
    <source>
        <dbReference type="Proteomes" id="UP001353858"/>
    </source>
</evidence>
<comment type="caution">
    <text evidence="2">The sequence shown here is derived from an EMBL/GenBank/DDBJ whole genome shotgun (WGS) entry which is preliminary data.</text>
</comment>
<evidence type="ECO:0000256" key="1">
    <source>
        <dbReference type="SAM" id="MobiDB-lite"/>
    </source>
</evidence>